<dbReference type="Proteomes" id="UP001056778">
    <property type="component" value="Chromosome 3"/>
</dbReference>
<accession>A0ACB9TBS4</accession>
<gene>
    <name evidence="1" type="ORF">MML48_3g00019677</name>
</gene>
<evidence type="ECO:0000313" key="1">
    <source>
        <dbReference type="EMBL" id="KAI4464248.1"/>
    </source>
</evidence>
<dbReference type="EMBL" id="CM043017">
    <property type="protein sequence ID" value="KAI4464248.1"/>
    <property type="molecule type" value="Genomic_DNA"/>
</dbReference>
<evidence type="ECO:0000313" key="2">
    <source>
        <dbReference type="Proteomes" id="UP001056778"/>
    </source>
</evidence>
<keyword evidence="2" id="KW-1185">Reference proteome</keyword>
<proteinExistence type="predicted"/>
<comment type="caution">
    <text evidence="1">The sequence shown here is derived from an EMBL/GenBank/DDBJ whole genome shotgun (WGS) entry which is preliminary data.</text>
</comment>
<organism evidence="1 2">
    <name type="scientific">Holotrichia oblita</name>
    <name type="common">Chafer beetle</name>
    <dbReference type="NCBI Taxonomy" id="644536"/>
    <lineage>
        <taxon>Eukaryota</taxon>
        <taxon>Metazoa</taxon>
        <taxon>Ecdysozoa</taxon>
        <taxon>Arthropoda</taxon>
        <taxon>Hexapoda</taxon>
        <taxon>Insecta</taxon>
        <taxon>Pterygota</taxon>
        <taxon>Neoptera</taxon>
        <taxon>Endopterygota</taxon>
        <taxon>Coleoptera</taxon>
        <taxon>Polyphaga</taxon>
        <taxon>Scarabaeiformia</taxon>
        <taxon>Scarabaeidae</taxon>
        <taxon>Melolonthinae</taxon>
        <taxon>Holotrichia</taxon>
    </lineage>
</organism>
<reference evidence="1" key="1">
    <citation type="submission" date="2022-04" db="EMBL/GenBank/DDBJ databases">
        <title>Chromosome-scale genome assembly of Holotrichia oblita Faldermann.</title>
        <authorList>
            <person name="Rongchong L."/>
        </authorList>
    </citation>
    <scope>NUCLEOTIDE SEQUENCE</scope>
    <source>
        <strain evidence="1">81SQS9</strain>
    </source>
</reference>
<protein>
    <submittedName>
        <fullName evidence="1">Cysteine-rich secretory protein-related</fullName>
    </submittedName>
</protein>
<sequence>MAALLSYQDQSLILCVKESVKEYEAVKEKQIGYLKAAKEFQVTKTTLFRLCQKKGTPEQISKIKLGRPPVFSRELENELENHLLEMDKSYFGITRMDVRRLAYQLAVSNDIEHAAGWTNMSKSLFCRDTQD</sequence>
<name>A0ACB9TBS4_HOLOL</name>